<name>A0ABN7SFP0_OIKDI</name>
<keyword evidence="3" id="KW-1185">Reference proteome</keyword>
<protein>
    <submittedName>
        <fullName evidence="2">Oidioi.mRNA.OKI2018_I69.XSR.g14740.t2.cds</fullName>
    </submittedName>
</protein>
<sequence>MAAGKISRFKLESTKISLYIPKQELLSTLNCSLFVELTTIEGVPLASDYVSNFSYHGGFAKKAFFPAKLLEQPHEPVFVNFFLRHGSNDLSEQILAAMENLEHICYEVHLLTRKSFKLITEQESTIAKLKEELEQRKKEHKRKFQELLKESQKRIELIEGDSRYLRRENDELRLENELLRDQVAAFEANREAILDSKVETQQFLGVSRFELQRKSLPDRPEKIPLIVKLYGVQRHTNGFDIKPRECPINRSRLDECEEILPKVRHDQDL</sequence>
<evidence type="ECO:0000313" key="2">
    <source>
        <dbReference type="EMBL" id="CAG5096701.1"/>
    </source>
</evidence>
<feature type="coiled-coil region" evidence="1">
    <location>
        <begin position="119"/>
        <end position="189"/>
    </location>
</feature>
<evidence type="ECO:0000313" key="3">
    <source>
        <dbReference type="Proteomes" id="UP001158576"/>
    </source>
</evidence>
<proteinExistence type="predicted"/>
<reference evidence="2 3" key="1">
    <citation type="submission" date="2021-04" db="EMBL/GenBank/DDBJ databases">
        <authorList>
            <person name="Bliznina A."/>
        </authorList>
    </citation>
    <scope>NUCLEOTIDE SEQUENCE [LARGE SCALE GENOMIC DNA]</scope>
</reference>
<dbReference type="EMBL" id="OU015569">
    <property type="protein sequence ID" value="CAG5096701.1"/>
    <property type="molecule type" value="Genomic_DNA"/>
</dbReference>
<keyword evidence="1" id="KW-0175">Coiled coil</keyword>
<gene>
    <name evidence="2" type="ORF">OKIOD_LOCUS6298</name>
</gene>
<accession>A0ABN7SFP0</accession>
<evidence type="ECO:0000256" key="1">
    <source>
        <dbReference type="SAM" id="Coils"/>
    </source>
</evidence>
<organism evidence="2 3">
    <name type="scientific">Oikopleura dioica</name>
    <name type="common">Tunicate</name>
    <dbReference type="NCBI Taxonomy" id="34765"/>
    <lineage>
        <taxon>Eukaryota</taxon>
        <taxon>Metazoa</taxon>
        <taxon>Chordata</taxon>
        <taxon>Tunicata</taxon>
        <taxon>Appendicularia</taxon>
        <taxon>Copelata</taxon>
        <taxon>Oikopleuridae</taxon>
        <taxon>Oikopleura</taxon>
    </lineage>
</organism>
<dbReference type="Proteomes" id="UP001158576">
    <property type="component" value="Chromosome XSR"/>
</dbReference>